<comment type="subcellular location">
    <subcellularLocation>
        <location evidence="4 14">Cytoplasm</location>
    </subcellularLocation>
</comment>
<evidence type="ECO:0000256" key="16">
    <source>
        <dbReference type="RuleBase" id="RU003515"/>
    </source>
</evidence>
<keyword evidence="13 14" id="KW-0464">Manganese</keyword>
<feature type="binding site" evidence="14 15">
    <location>
        <position position="23"/>
    </location>
    <ligand>
        <name>a divalent metal cation</name>
        <dbReference type="ChEBI" id="CHEBI:60240"/>
    </ligand>
</feature>
<dbReference type="GO" id="GO:0030145">
    <property type="term" value="F:manganese ion binding"/>
    <property type="evidence" value="ECO:0007669"/>
    <property type="project" value="UniProtKB-UniRule"/>
</dbReference>
<keyword evidence="10 14" id="KW-0479">Metal-binding</keyword>
<comment type="cofactor">
    <cofactor evidence="14 15">
        <name>Mn(2+)</name>
        <dbReference type="ChEBI" id="CHEBI:29035"/>
    </cofactor>
    <cofactor evidence="14 15">
        <name>Mg(2+)</name>
        <dbReference type="ChEBI" id="CHEBI:18420"/>
    </cofactor>
    <text evidence="14 15">Manganese or magnesium. Binds 1 divalent metal ion per monomer in the absence of substrate. May bind a second metal ion after substrate binding.</text>
</comment>
<reference evidence="18 19" key="1">
    <citation type="journal article" date="2016" name="Nat. Commun.">
        <title>Thousands of microbial genomes shed light on interconnected biogeochemical processes in an aquifer system.</title>
        <authorList>
            <person name="Anantharaman K."/>
            <person name="Brown C.T."/>
            <person name="Hug L.A."/>
            <person name="Sharon I."/>
            <person name="Castelle C.J."/>
            <person name="Probst A.J."/>
            <person name="Thomas B.C."/>
            <person name="Singh A."/>
            <person name="Wilkins M.J."/>
            <person name="Karaoz U."/>
            <person name="Brodie E.L."/>
            <person name="Williams K.H."/>
            <person name="Hubbard S.S."/>
            <person name="Banfield J.F."/>
        </authorList>
    </citation>
    <scope>NUCLEOTIDE SEQUENCE [LARGE SCALE GENOMIC DNA]</scope>
</reference>
<evidence type="ECO:0000256" key="4">
    <source>
        <dbReference type="ARBA" id="ARBA00004496"/>
    </source>
</evidence>
<sequence>MLNLKEEENLFTLGYRFVGGLDEAGRGPLAGPVVAACVICERDHKINMETLKDVKDSKKLTEKKREKLFGLIQENVFEVGVGVCDQDTIDRINIFQASLLAMKKAIGALKNKPEFIMLDGKFPIPNISLKQRAIIGGDNLVFSIAAASIIAKVTRDRIMRTHHEEYPEYGFDKHKGYGTKFHIEQLAKHGPCRLHRKSFEPIRKFYNNTANILKSPLILVNNKKINYNNNVIKEN</sequence>
<evidence type="ECO:0000259" key="17">
    <source>
        <dbReference type="PROSITE" id="PS51975"/>
    </source>
</evidence>
<comment type="similarity">
    <text evidence="5 14 16">Belongs to the RNase HII family.</text>
</comment>
<evidence type="ECO:0000256" key="7">
    <source>
        <dbReference type="ARBA" id="ARBA00019179"/>
    </source>
</evidence>
<dbReference type="PROSITE" id="PS51975">
    <property type="entry name" value="RNASE_H_2"/>
    <property type="match status" value="1"/>
</dbReference>
<evidence type="ECO:0000256" key="14">
    <source>
        <dbReference type="HAMAP-Rule" id="MF_00052"/>
    </source>
</evidence>
<dbReference type="CDD" id="cd07182">
    <property type="entry name" value="RNase_HII_bacteria_HII_like"/>
    <property type="match status" value="1"/>
</dbReference>
<feature type="binding site" evidence="14 15">
    <location>
        <position position="119"/>
    </location>
    <ligand>
        <name>a divalent metal cation</name>
        <dbReference type="ChEBI" id="CHEBI:60240"/>
    </ligand>
</feature>
<evidence type="ECO:0000256" key="1">
    <source>
        <dbReference type="ARBA" id="ARBA00000077"/>
    </source>
</evidence>
<dbReference type="GO" id="GO:0043137">
    <property type="term" value="P:DNA replication, removal of RNA primer"/>
    <property type="evidence" value="ECO:0007669"/>
    <property type="project" value="TreeGrafter"/>
</dbReference>
<evidence type="ECO:0000256" key="5">
    <source>
        <dbReference type="ARBA" id="ARBA00007383"/>
    </source>
</evidence>
<dbReference type="PANTHER" id="PTHR10954">
    <property type="entry name" value="RIBONUCLEASE H2 SUBUNIT A"/>
    <property type="match status" value="1"/>
</dbReference>
<dbReference type="SUPFAM" id="SSF53098">
    <property type="entry name" value="Ribonuclease H-like"/>
    <property type="match status" value="1"/>
</dbReference>
<keyword evidence="11 14" id="KW-0255">Endonuclease</keyword>
<proteinExistence type="inferred from homology"/>
<keyword evidence="12 14" id="KW-0378">Hydrolase</keyword>
<name>A0A1F5SGG6_9BACT</name>
<dbReference type="PANTHER" id="PTHR10954:SF18">
    <property type="entry name" value="RIBONUCLEASE HII"/>
    <property type="match status" value="1"/>
</dbReference>
<gene>
    <name evidence="14" type="primary">rnhB</name>
    <name evidence="18" type="ORF">A2227_00920</name>
</gene>
<evidence type="ECO:0000256" key="11">
    <source>
        <dbReference type="ARBA" id="ARBA00022759"/>
    </source>
</evidence>
<dbReference type="InterPro" id="IPR024567">
    <property type="entry name" value="RNase_HII/HIII_dom"/>
</dbReference>
<dbReference type="NCBIfam" id="NF000595">
    <property type="entry name" value="PRK00015.1-3"/>
    <property type="match status" value="1"/>
</dbReference>
<evidence type="ECO:0000256" key="12">
    <source>
        <dbReference type="ARBA" id="ARBA00022801"/>
    </source>
</evidence>
<dbReference type="GO" id="GO:0004523">
    <property type="term" value="F:RNA-DNA hybrid ribonuclease activity"/>
    <property type="evidence" value="ECO:0007669"/>
    <property type="project" value="UniProtKB-UniRule"/>
</dbReference>
<dbReference type="Pfam" id="PF01351">
    <property type="entry name" value="RNase_HII"/>
    <property type="match status" value="1"/>
</dbReference>
<dbReference type="InterPro" id="IPR001352">
    <property type="entry name" value="RNase_HII/HIII"/>
</dbReference>
<evidence type="ECO:0000256" key="6">
    <source>
        <dbReference type="ARBA" id="ARBA00012180"/>
    </source>
</evidence>
<evidence type="ECO:0000313" key="18">
    <source>
        <dbReference type="EMBL" id="OGF25749.1"/>
    </source>
</evidence>
<evidence type="ECO:0000256" key="8">
    <source>
        <dbReference type="ARBA" id="ARBA00022490"/>
    </source>
</evidence>
<comment type="caution">
    <text evidence="18">The sequence shown here is derived from an EMBL/GenBank/DDBJ whole genome shotgun (WGS) entry which is preliminary data.</text>
</comment>
<accession>A0A1F5SGG6</accession>
<evidence type="ECO:0000313" key="19">
    <source>
        <dbReference type="Proteomes" id="UP000178367"/>
    </source>
</evidence>
<dbReference type="Gene3D" id="3.30.420.10">
    <property type="entry name" value="Ribonuclease H-like superfamily/Ribonuclease H"/>
    <property type="match status" value="1"/>
</dbReference>
<dbReference type="InterPro" id="IPR012337">
    <property type="entry name" value="RNaseH-like_sf"/>
</dbReference>
<feature type="domain" description="RNase H type-2" evidence="17">
    <location>
        <begin position="16"/>
        <end position="211"/>
    </location>
</feature>
<dbReference type="GO" id="GO:0005737">
    <property type="term" value="C:cytoplasm"/>
    <property type="evidence" value="ECO:0007669"/>
    <property type="project" value="UniProtKB-SubCell"/>
</dbReference>
<feature type="binding site" evidence="14 15">
    <location>
        <position position="22"/>
    </location>
    <ligand>
        <name>a divalent metal cation</name>
        <dbReference type="ChEBI" id="CHEBI:60240"/>
    </ligand>
</feature>
<dbReference type="InterPro" id="IPR022898">
    <property type="entry name" value="RNase_HII"/>
</dbReference>
<protein>
    <recommendedName>
        <fullName evidence="7 14">Ribonuclease HII</fullName>
        <shortName evidence="14">RNase HII</shortName>
        <ecNumber evidence="6 14">3.1.26.4</ecNumber>
    </recommendedName>
</protein>
<evidence type="ECO:0000256" key="13">
    <source>
        <dbReference type="ARBA" id="ARBA00023211"/>
    </source>
</evidence>
<dbReference type="GO" id="GO:0006298">
    <property type="term" value="P:mismatch repair"/>
    <property type="evidence" value="ECO:0007669"/>
    <property type="project" value="TreeGrafter"/>
</dbReference>
<dbReference type="AlphaFoldDB" id="A0A1F5SGG6"/>
<evidence type="ECO:0000256" key="15">
    <source>
        <dbReference type="PROSITE-ProRule" id="PRU01319"/>
    </source>
</evidence>
<comment type="cofactor">
    <cofactor evidence="2">
        <name>Mg(2+)</name>
        <dbReference type="ChEBI" id="CHEBI:18420"/>
    </cofactor>
</comment>
<organism evidence="18 19">
    <name type="scientific">Candidatus Falkowbacteria bacterium RIFOXYA2_FULL_47_19</name>
    <dbReference type="NCBI Taxonomy" id="1797994"/>
    <lineage>
        <taxon>Bacteria</taxon>
        <taxon>Candidatus Falkowiibacteriota</taxon>
    </lineage>
</organism>
<dbReference type="NCBIfam" id="NF000594">
    <property type="entry name" value="PRK00015.1-1"/>
    <property type="match status" value="1"/>
</dbReference>
<comment type="function">
    <text evidence="3 14 16">Endonuclease that specifically degrades the RNA of RNA-DNA hybrids.</text>
</comment>
<dbReference type="GO" id="GO:0003723">
    <property type="term" value="F:RNA binding"/>
    <property type="evidence" value="ECO:0007669"/>
    <property type="project" value="UniProtKB-UniRule"/>
</dbReference>
<dbReference type="EC" id="3.1.26.4" evidence="6 14"/>
<comment type="catalytic activity">
    <reaction evidence="1 14 15 16">
        <text>Endonucleolytic cleavage to 5'-phosphomonoester.</text>
        <dbReference type="EC" id="3.1.26.4"/>
    </reaction>
</comment>
<evidence type="ECO:0000256" key="3">
    <source>
        <dbReference type="ARBA" id="ARBA00004065"/>
    </source>
</evidence>
<dbReference type="FunFam" id="3.30.420.10:FF:000006">
    <property type="entry name" value="Ribonuclease HII"/>
    <property type="match status" value="1"/>
</dbReference>
<evidence type="ECO:0000256" key="10">
    <source>
        <dbReference type="ARBA" id="ARBA00022723"/>
    </source>
</evidence>
<dbReference type="Proteomes" id="UP000178367">
    <property type="component" value="Unassembled WGS sequence"/>
</dbReference>
<dbReference type="GO" id="GO:0032299">
    <property type="term" value="C:ribonuclease H2 complex"/>
    <property type="evidence" value="ECO:0007669"/>
    <property type="project" value="TreeGrafter"/>
</dbReference>
<keyword evidence="8 14" id="KW-0963">Cytoplasm</keyword>
<dbReference type="HAMAP" id="MF_00052_B">
    <property type="entry name" value="RNase_HII_B"/>
    <property type="match status" value="1"/>
</dbReference>
<evidence type="ECO:0000256" key="2">
    <source>
        <dbReference type="ARBA" id="ARBA00001946"/>
    </source>
</evidence>
<keyword evidence="9 14" id="KW-0540">Nuclease</keyword>
<dbReference type="STRING" id="1797994.A2227_00920"/>
<dbReference type="EMBL" id="MFGB01000020">
    <property type="protein sequence ID" value="OGF25749.1"/>
    <property type="molecule type" value="Genomic_DNA"/>
</dbReference>
<dbReference type="InterPro" id="IPR036397">
    <property type="entry name" value="RNaseH_sf"/>
</dbReference>
<evidence type="ECO:0000256" key="9">
    <source>
        <dbReference type="ARBA" id="ARBA00022722"/>
    </source>
</evidence>